<dbReference type="InterPro" id="IPR032466">
    <property type="entry name" value="Metal_Hydrolase"/>
</dbReference>
<proteinExistence type="predicted"/>
<gene>
    <name evidence="5" type="ORF">FYJ80_00795</name>
</gene>
<dbReference type="SUPFAM" id="SSF51556">
    <property type="entry name" value="Metallo-dependent hydrolases"/>
    <property type="match status" value="1"/>
</dbReference>
<evidence type="ECO:0000313" key="6">
    <source>
        <dbReference type="Proteomes" id="UP000460549"/>
    </source>
</evidence>
<dbReference type="Gene3D" id="2.30.40.10">
    <property type="entry name" value="Urease, subunit C, domain 1"/>
    <property type="match status" value="1"/>
</dbReference>
<evidence type="ECO:0000256" key="3">
    <source>
        <dbReference type="ARBA" id="ARBA00022833"/>
    </source>
</evidence>
<dbReference type="CDD" id="cd01298">
    <property type="entry name" value="ATZ_TRZ_like"/>
    <property type="match status" value="1"/>
</dbReference>
<organism evidence="5 6">
    <name type="scientific">Bullifex porci</name>
    <dbReference type="NCBI Taxonomy" id="2606638"/>
    <lineage>
        <taxon>Bacteria</taxon>
        <taxon>Pseudomonadati</taxon>
        <taxon>Spirochaetota</taxon>
        <taxon>Spirochaetia</taxon>
        <taxon>Spirochaetales</taxon>
        <taxon>Spirochaetaceae</taxon>
        <taxon>Bullifex</taxon>
    </lineage>
</organism>
<reference evidence="5 6" key="1">
    <citation type="submission" date="2019-08" db="EMBL/GenBank/DDBJ databases">
        <title>In-depth cultivation of the pig gut microbiome towards novel bacterial diversity and tailored functional studies.</title>
        <authorList>
            <person name="Wylensek D."/>
            <person name="Hitch T.C.A."/>
            <person name="Clavel T."/>
        </authorList>
    </citation>
    <scope>NUCLEOTIDE SEQUENCE [LARGE SCALE GENOMIC DNA]</scope>
    <source>
        <strain evidence="5 6">NM-380-WT-3C1</strain>
    </source>
</reference>
<sequence>MKTLLKNATIIPMTKEDYFFHGDLVIEDEKIYYVGPSYQGEYDKFVDASSYIALPGFVNAHTHLAMTLMRNYKDSQENLQAWLSEIFPIEDKLNEEDIYYGSLNGVAELIKSGTTTFSDMYFQQWKTVEAVIQSGIRACIGITFFGDADETNRRIETNYSKILKAANNNPLISVHAAPHAIYTCTKETYERVAQFCLENKTYMNTHLSETKKEVDDCINQTGLRPVEYLESINAFSAPAYLAHGVYFDDNELEILKKRNVSVIHNPSSNCKLASGICPIGHYREMGINVALGTDGASSNNNLSMIKEMRLAAMIATVSTMRPASTTPYQILEMATINGARALGLSDKIGSLEVNKEADIVLINKNICEMTPLNNIFSALVFSLPDRAIDSVYCRGRELMRNGKLLTIDEDDVIKNVNRQWEDILRR</sequence>
<dbReference type="GO" id="GO:0019239">
    <property type="term" value="F:deaminase activity"/>
    <property type="evidence" value="ECO:0007669"/>
    <property type="project" value="UniProtKB-ARBA"/>
</dbReference>
<keyword evidence="3" id="KW-0862">Zinc</keyword>
<evidence type="ECO:0000256" key="2">
    <source>
        <dbReference type="ARBA" id="ARBA00022801"/>
    </source>
</evidence>
<comment type="caution">
    <text evidence="5">The sequence shown here is derived from an EMBL/GenBank/DDBJ whole genome shotgun (WGS) entry which is preliminary data.</text>
</comment>
<dbReference type="Gene3D" id="3.20.20.140">
    <property type="entry name" value="Metal-dependent hydrolases"/>
    <property type="match status" value="1"/>
</dbReference>
<evidence type="ECO:0000313" key="5">
    <source>
        <dbReference type="EMBL" id="MSU05326.1"/>
    </source>
</evidence>
<keyword evidence="2 5" id="KW-0378">Hydrolase</keyword>
<dbReference type="RefSeq" id="WP_154424224.1">
    <property type="nucleotide sequence ID" value="NZ_VUNN01000001.1"/>
</dbReference>
<accession>A0A7X2PAJ2</accession>
<evidence type="ECO:0000256" key="1">
    <source>
        <dbReference type="ARBA" id="ARBA00022723"/>
    </source>
</evidence>
<dbReference type="Pfam" id="PF01979">
    <property type="entry name" value="Amidohydro_1"/>
    <property type="match status" value="1"/>
</dbReference>
<dbReference type="InterPro" id="IPR050287">
    <property type="entry name" value="MTA/SAH_deaminase"/>
</dbReference>
<keyword evidence="1" id="KW-0479">Metal-binding</keyword>
<evidence type="ECO:0000259" key="4">
    <source>
        <dbReference type="Pfam" id="PF01979"/>
    </source>
</evidence>
<dbReference type="PANTHER" id="PTHR43794:SF11">
    <property type="entry name" value="AMIDOHYDROLASE-RELATED DOMAIN-CONTAINING PROTEIN"/>
    <property type="match status" value="1"/>
</dbReference>
<dbReference type="EMBL" id="VUNN01000001">
    <property type="protein sequence ID" value="MSU05326.1"/>
    <property type="molecule type" value="Genomic_DNA"/>
</dbReference>
<dbReference type="AlphaFoldDB" id="A0A7X2PAJ2"/>
<protein>
    <submittedName>
        <fullName evidence="5">Amidohydrolase</fullName>
    </submittedName>
</protein>
<dbReference type="InterPro" id="IPR006680">
    <property type="entry name" value="Amidohydro-rel"/>
</dbReference>
<dbReference type="InterPro" id="IPR011059">
    <property type="entry name" value="Metal-dep_hydrolase_composite"/>
</dbReference>
<dbReference type="GO" id="GO:0016814">
    <property type="term" value="F:hydrolase activity, acting on carbon-nitrogen (but not peptide) bonds, in cyclic amidines"/>
    <property type="evidence" value="ECO:0007669"/>
    <property type="project" value="UniProtKB-ARBA"/>
</dbReference>
<name>A0A7X2PAJ2_9SPIO</name>
<dbReference type="Proteomes" id="UP000460549">
    <property type="component" value="Unassembled WGS sequence"/>
</dbReference>
<dbReference type="FunFam" id="3.20.20.140:FF:000014">
    <property type="entry name" value="5-methylthioadenosine/S-adenosylhomocysteine deaminase"/>
    <property type="match status" value="1"/>
</dbReference>
<feature type="domain" description="Amidohydrolase-related" evidence="4">
    <location>
        <begin position="52"/>
        <end position="397"/>
    </location>
</feature>
<dbReference type="PANTHER" id="PTHR43794">
    <property type="entry name" value="AMINOHYDROLASE SSNA-RELATED"/>
    <property type="match status" value="1"/>
</dbReference>
<dbReference type="SUPFAM" id="SSF51338">
    <property type="entry name" value="Composite domain of metallo-dependent hydrolases"/>
    <property type="match status" value="1"/>
</dbReference>
<keyword evidence="6" id="KW-1185">Reference proteome</keyword>
<dbReference type="GO" id="GO:0046872">
    <property type="term" value="F:metal ion binding"/>
    <property type="evidence" value="ECO:0007669"/>
    <property type="project" value="UniProtKB-KW"/>
</dbReference>